<proteinExistence type="predicted"/>
<feature type="chain" id="PRO_5003366185" evidence="1">
    <location>
        <begin position="23"/>
        <end position="172"/>
    </location>
</feature>
<keyword evidence="1" id="KW-0732">Signal</keyword>
<evidence type="ECO:0000313" key="3">
    <source>
        <dbReference type="Proteomes" id="UP000006639"/>
    </source>
</evidence>
<accession>F7XWS6</accession>
<protein>
    <submittedName>
        <fullName evidence="2">Uncharacterized protein</fullName>
    </submittedName>
</protein>
<reference evidence="2 3" key="1">
    <citation type="journal article" date="2011" name="Mol. Biol. Evol.">
        <title>Phylogenomic evidence for the presence of a flagellum and cbb3 oxidase in the free-living mitochondrial ancestor.</title>
        <authorList>
            <person name="Sassera D."/>
            <person name="Lo N."/>
            <person name="Epis S."/>
            <person name="D'Auria G."/>
            <person name="Montagna M."/>
            <person name="Comandatore F."/>
            <person name="Horner D."/>
            <person name="Pereto J."/>
            <person name="Luciano A.M."/>
            <person name="Franciosi F."/>
            <person name="Ferri E."/>
            <person name="Crotti E."/>
            <person name="Bazzocchi C."/>
            <person name="Daffonchio D."/>
            <person name="Sacchi L."/>
            <person name="Moya A."/>
            <person name="Latorre A."/>
            <person name="Bandi C."/>
        </authorList>
    </citation>
    <scope>NUCLEOTIDE SEQUENCE [LARGE SCALE GENOMIC DNA]</scope>
    <source>
        <strain evidence="2 3">IricVA</strain>
    </source>
</reference>
<gene>
    <name evidence="2" type="ordered locus">midi_00837</name>
</gene>
<feature type="signal peptide" evidence="1">
    <location>
        <begin position="1"/>
        <end position="22"/>
    </location>
</feature>
<dbReference type="EMBL" id="CP002130">
    <property type="protein sequence ID" value="AEI89125.1"/>
    <property type="molecule type" value="Genomic_DNA"/>
</dbReference>
<organism evidence="2 3">
    <name type="scientific">Midichloria mitochondrii (strain IricVA)</name>
    <dbReference type="NCBI Taxonomy" id="696127"/>
    <lineage>
        <taxon>Bacteria</taxon>
        <taxon>Pseudomonadati</taxon>
        <taxon>Pseudomonadota</taxon>
        <taxon>Alphaproteobacteria</taxon>
        <taxon>Rickettsiales</taxon>
        <taxon>Candidatus Midichloriaceae</taxon>
        <taxon>Candidatus Midichloria</taxon>
    </lineage>
</organism>
<dbReference type="AlphaFoldDB" id="F7XWS6"/>
<name>F7XWS6_MIDMI</name>
<dbReference type="HOGENOM" id="CLU_1553529_0_0_5"/>
<evidence type="ECO:0000313" key="2">
    <source>
        <dbReference type="EMBL" id="AEI89125.1"/>
    </source>
</evidence>
<dbReference type="Proteomes" id="UP000006639">
    <property type="component" value="Chromosome"/>
</dbReference>
<evidence type="ECO:0000256" key="1">
    <source>
        <dbReference type="SAM" id="SignalP"/>
    </source>
</evidence>
<dbReference type="RefSeq" id="WP_013951326.1">
    <property type="nucleotide sequence ID" value="NC_015722.1"/>
</dbReference>
<sequence>MRFLKLILLLCYCILHIRPSEAVGKFFDLAEVKNWRIIAEIEEEKKICHAIMTPYRDRLLYGDINDPKFVVSYKGHLAYSISFSASTRLAHSKSVTLFVNDSQYTLKVNKHGKNAITYSADQDVDIINDIISGPYPFKIRSKGAAGELGFIYFSSIGLQEAISYMEKNCSKL</sequence>
<dbReference type="KEGG" id="mmn:midi_00837"/>
<keyword evidence="3" id="KW-1185">Reference proteome</keyword>
<dbReference type="STRING" id="696127.midi_00837"/>